<proteinExistence type="predicted"/>
<dbReference type="AlphaFoldDB" id="A0A328WVZ2"/>
<dbReference type="EMBL" id="QLSV01000002">
    <property type="protein sequence ID" value="RAR50333.1"/>
    <property type="molecule type" value="Genomic_DNA"/>
</dbReference>
<name>A0A328WVZ2_9FLAO</name>
<organism evidence="1 2">
    <name type="scientific">Flavobacterium lacus</name>
    <dbReference type="NCBI Taxonomy" id="1353778"/>
    <lineage>
        <taxon>Bacteria</taxon>
        <taxon>Pseudomonadati</taxon>
        <taxon>Bacteroidota</taxon>
        <taxon>Flavobacteriia</taxon>
        <taxon>Flavobacteriales</taxon>
        <taxon>Flavobacteriaceae</taxon>
        <taxon>Flavobacterium</taxon>
    </lineage>
</organism>
<keyword evidence="2" id="KW-1185">Reference proteome</keyword>
<comment type="caution">
    <text evidence="1">The sequence shown here is derived from an EMBL/GenBank/DDBJ whole genome shotgun (WGS) entry which is preliminary data.</text>
</comment>
<gene>
    <name evidence="1" type="ORF">B0I10_102131</name>
</gene>
<dbReference type="Proteomes" id="UP000249518">
    <property type="component" value="Unassembled WGS sequence"/>
</dbReference>
<protein>
    <submittedName>
        <fullName evidence="1">Uncharacterized protein</fullName>
    </submittedName>
</protein>
<reference evidence="1 2" key="1">
    <citation type="submission" date="2018-06" db="EMBL/GenBank/DDBJ databases">
        <title>Genomic Encyclopedia of Type Strains, Phase III (KMG-III): the genomes of soil and plant-associated and newly described type strains.</title>
        <authorList>
            <person name="Whitman W."/>
        </authorList>
    </citation>
    <scope>NUCLEOTIDE SEQUENCE [LARGE SCALE GENOMIC DNA]</scope>
    <source>
        <strain evidence="1 2">CGMCC 1.12504</strain>
    </source>
</reference>
<accession>A0A328WVZ2</accession>
<evidence type="ECO:0000313" key="1">
    <source>
        <dbReference type="EMBL" id="RAR50333.1"/>
    </source>
</evidence>
<sequence length="41" mass="5307">MHYPFFMDFYCLQNLFIKLLRLRFDFYKILFLKYSDFNKIN</sequence>
<evidence type="ECO:0000313" key="2">
    <source>
        <dbReference type="Proteomes" id="UP000249518"/>
    </source>
</evidence>